<gene>
    <name evidence="2" type="ORF">CSSPTR1EN2_LOCUS14736</name>
</gene>
<dbReference type="EMBL" id="OZ019895">
    <property type="protein sequence ID" value="CAK9219667.1"/>
    <property type="molecule type" value="Genomic_DNA"/>
</dbReference>
<organism evidence="2 3">
    <name type="scientific">Sphagnum troendelagicum</name>
    <dbReference type="NCBI Taxonomy" id="128251"/>
    <lineage>
        <taxon>Eukaryota</taxon>
        <taxon>Viridiplantae</taxon>
        <taxon>Streptophyta</taxon>
        <taxon>Embryophyta</taxon>
        <taxon>Bryophyta</taxon>
        <taxon>Sphagnophytina</taxon>
        <taxon>Sphagnopsida</taxon>
        <taxon>Sphagnales</taxon>
        <taxon>Sphagnaceae</taxon>
        <taxon>Sphagnum</taxon>
    </lineage>
</organism>
<name>A0ABP0UEE9_9BRYO</name>
<dbReference type="PANTHER" id="PTHR31286">
    <property type="entry name" value="GLYCINE-RICH CELL WALL STRUCTURAL PROTEIN 1.8-LIKE"/>
    <property type="match status" value="1"/>
</dbReference>
<sequence>MLTMQENAAKKARRTVIDGTLGGKATFKTLLDCLKLHLPTLLVSVTLLTRGYFEILIKDEEGTKATRRLTVVEWSGLGLSFSRYILNFDASSQGAEAQLTHTIKVQFPDLHEQFRNTRALTIMDSKLKEVLEIEAADSYIKRPTGPMITIELRDISKLPGYIRISSMVKGAETNDTVAQRILYSRLPNQCRKCRRFGHHTRICTINRSKPWEGVPPSNGPLSTSGTDGKKSRGRTSQPKQD</sequence>
<accession>A0ABP0UEE9</accession>
<reference evidence="2" key="1">
    <citation type="submission" date="2024-02" db="EMBL/GenBank/DDBJ databases">
        <authorList>
            <consortium name="ELIXIR-Norway"/>
            <consortium name="Elixir Norway"/>
        </authorList>
    </citation>
    <scope>NUCLEOTIDE SEQUENCE</scope>
</reference>
<evidence type="ECO:0000313" key="3">
    <source>
        <dbReference type="Proteomes" id="UP001497512"/>
    </source>
</evidence>
<keyword evidence="3" id="KW-1185">Reference proteome</keyword>
<evidence type="ECO:0000256" key="1">
    <source>
        <dbReference type="SAM" id="MobiDB-lite"/>
    </source>
</evidence>
<feature type="region of interest" description="Disordered" evidence="1">
    <location>
        <begin position="208"/>
        <end position="241"/>
    </location>
</feature>
<dbReference type="InterPro" id="IPR040256">
    <property type="entry name" value="At4g02000-like"/>
</dbReference>
<evidence type="ECO:0000313" key="2">
    <source>
        <dbReference type="EMBL" id="CAK9219667.1"/>
    </source>
</evidence>
<protein>
    <submittedName>
        <fullName evidence="2">Uncharacterized protein</fullName>
    </submittedName>
</protein>
<dbReference type="PANTHER" id="PTHR31286:SF180">
    <property type="entry name" value="OS10G0362600 PROTEIN"/>
    <property type="match status" value="1"/>
</dbReference>
<proteinExistence type="predicted"/>
<dbReference type="Proteomes" id="UP001497512">
    <property type="component" value="Chromosome 3"/>
</dbReference>